<comment type="caution">
    <text evidence="2">The sequence shown here is derived from an EMBL/GenBank/DDBJ whole genome shotgun (WGS) entry which is preliminary data.</text>
</comment>
<keyword evidence="1" id="KW-1133">Transmembrane helix</keyword>
<dbReference type="AlphaFoldDB" id="A0A9P3LBF2"/>
<organism evidence="2 3">
    <name type="scientific">Phanerochaete sordida</name>
    <dbReference type="NCBI Taxonomy" id="48140"/>
    <lineage>
        <taxon>Eukaryota</taxon>
        <taxon>Fungi</taxon>
        <taxon>Dikarya</taxon>
        <taxon>Basidiomycota</taxon>
        <taxon>Agaricomycotina</taxon>
        <taxon>Agaricomycetes</taxon>
        <taxon>Polyporales</taxon>
        <taxon>Phanerochaetaceae</taxon>
        <taxon>Phanerochaete</taxon>
    </lineage>
</organism>
<sequence length="298" mass="32890">MAESTIWDAVGPLFEGRTPFLVVPAAIILVLALVYGTLLKSRAQTPWYKSVLIQAWPLIAMEVVNLVAISMLYTCHDDPPLTVETPSKAKSQTVVVEARLVTYSVICAAITAFFAQIGILPIYFRELKDHESISKSMLFPAVAGFVLTITSILTSDYFWPWRTFTEQLMRGLIPAYLCFLSFDTSLFADLRRLRGTAASARETTLDRLARAAEVTFVLSFACIMLVPAGIISGVPRNGWFITTLGLGGFLTIAHAHVVTFFVMWRAVEDETGVEGSVADGVEKNRDVDLKSELQQISE</sequence>
<keyword evidence="1" id="KW-0812">Transmembrane</keyword>
<proteinExistence type="predicted"/>
<reference evidence="2 3" key="1">
    <citation type="submission" date="2021-08" db="EMBL/GenBank/DDBJ databases">
        <title>Draft Genome Sequence of Phanerochaete sordida strain YK-624.</title>
        <authorList>
            <person name="Mori T."/>
            <person name="Dohra H."/>
            <person name="Suzuki T."/>
            <person name="Kawagishi H."/>
            <person name="Hirai H."/>
        </authorList>
    </citation>
    <scope>NUCLEOTIDE SEQUENCE [LARGE SCALE GENOMIC DNA]</scope>
    <source>
        <strain evidence="2 3">YK-624</strain>
    </source>
</reference>
<evidence type="ECO:0000313" key="2">
    <source>
        <dbReference type="EMBL" id="GJE87988.1"/>
    </source>
</evidence>
<feature type="transmembrane region" description="Helical" evidence="1">
    <location>
        <begin position="239"/>
        <end position="264"/>
    </location>
</feature>
<keyword evidence="1" id="KW-0472">Membrane</keyword>
<evidence type="ECO:0000256" key="1">
    <source>
        <dbReference type="SAM" id="Phobius"/>
    </source>
</evidence>
<dbReference type="EMBL" id="BPQB01000008">
    <property type="protein sequence ID" value="GJE87988.1"/>
    <property type="molecule type" value="Genomic_DNA"/>
</dbReference>
<protein>
    <submittedName>
        <fullName evidence="2">Uncharacterized protein</fullName>
    </submittedName>
</protein>
<feature type="transmembrane region" description="Helical" evidence="1">
    <location>
        <begin position="20"/>
        <end position="39"/>
    </location>
</feature>
<feature type="transmembrane region" description="Helical" evidence="1">
    <location>
        <begin position="136"/>
        <end position="159"/>
    </location>
</feature>
<gene>
    <name evidence="2" type="ORF">PsYK624_040710</name>
</gene>
<accession>A0A9P3LBF2</accession>
<evidence type="ECO:0000313" key="3">
    <source>
        <dbReference type="Proteomes" id="UP000703269"/>
    </source>
</evidence>
<feature type="transmembrane region" description="Helical" evidence="1">
    <location>
        <begin position="51"/>
        <end position="73"/>
    </location>
</feature>
<keyword evidence="3" id="KW-1185">Reference proteome</keyword>
<feature type="transmembrane region" description="Helical" evidence="1">
    <location>
        <begin position="211"/>
        <end position="233"/>
    </location>
</feature>
<feature type="transmembrane region" description="Helical" evidence="1">
    <location>
        <begin position="171"/>
        <end position="190"/>
    </location>
</feature>
<dbReference type="Proteomes" id="UP000703269">
    <property type="component" value="Unassembled WGS sequence"/>
</dbReference>
<name>A0A9P3LBF2_9APHY</name>
<feature type="transmembrane region" description="Helical" evidence="1">
    <location>
        <begin position="100"/>
        <end position="124"/>
    </location>
</feature>